<dbReference type="InterPro" id="IPR051547">
    <property type="entry name" value="TDP2-like"/>
</dbReference>
<dbReference type="Pfam" id="PF03372">
    <property type="entry name" value="Exo_endo_phos"/>
    <property type="match status" value="1"/>
</dbReference>
<comment type="cofactor">
    <cofactor evidence="2">
        <name>Mg(2+)</name>
        <dbReference type="ChEBI" id="CHEBI:18420"/>
    </cofactor>
</comment>
<protein>
    <recommendedName>
        <fullName evidence="10">Endonuclease/exonuclease/phosphatase domain-containing protein</fullName>
    </recommendedName>
</protein>
<feature type="transmembrane region" description="Helical" evidence="9">
    <location>
        <begin position="12"/>
        <end position="31"/>
    </location>
</feature>
<organism evidence="11 12">
    <name type="scientific">Porphyromonas cangingivalis</name>
    <dbReference type="NCBI Taxonomy" id="36874"/>
    <lineage>
        <taxon>Bacteria</taxon>
        <taxon>Pseudomonadati</taxon>
        <taxon>Bacteroidota</taxon>
        <taxon>Bacteroidia</taxon>
        <taxon>Bacteroidales</taxon>
        <taxon>Porphyromonadaceae</taxon>
        <taxon>Porphyromonas</taxon>
    </lineage>
</organism>
<evidence type="ECO:0000256" key="3">
    <source>
        <dbReference type="ARBA" id="ARBA00022722"/>
    </source>
</evidence>
<dbReference type="Proteomes" id="UP000030125">
    <property type="component" value="Unassembled WGS sequence"/>
</dbReference>
<dbReference type="CDD" id="cd09084">
    <property type="entry name" value="EEP-2"/>
    <property type="match status" value="1"/>
</dbReference>
<proteinExistence type="predicted"/>
<feature type="transmembrane region" description="Helical" evidence="9">
    <location>
        <begin position="43"/>
        <end position="61"/>
    </location>
</feature>
<evidence type="ECO:0000256" key="8">
    <source>
        <dbReference type="ARBA" id="ARBA00023204"/>
    </source>
</evidence>
<comment type="caution">
    <text evidence="11">The sequence shown here is derived from an EMBL/GenBank/DDBJ whole genome shotgun (WGS) entry which is preliminary data.</text>
</comment>
<evidence type="ECO:0000256" key="1">
    <source>
        <dbReference type="ARBA" id="ARBA00001936"/>
    </source>
</evidence>
<evidence type="ECO:0000256" key="4">
    <source>
        <dbReference type="ARBA" id="ARBA00022723"/>
    </source>
</evidence>
<keyword evidence="6" id="KW-0378">Hydrolase</keyword>
<dbReference type="Gene3D" id="3.60.10.10">
    <property type="entry name" value="Endonuclease/exonuclease/phosphatase"/>
    <property type="match status" value="1"/>
</dbReference>
<keyword evidence="4" id="KW-0479">Metal-binding</keyword>
<keyword evidence="5" id="KW-0227">DNA damage</keyword>
<comment type="cofactor">
    <cofactor evidence="1">
        <name>Mn(2+)</name>
        <dbReference type="ChEBI" id="CHEBI:29035"/>
    </cofactor>
</comment>
<evidence type="ECO:0000256" key="6">
    <source>
        <dbReference type="ARBA" id="ARBA00022801"/>
    </source>
</evidence>
<sequence length="367" mass="42692">MFAKTTWTIELILEVILVSLYGGALLSPYVSPQIVSIPAVLNLAFPIIFLFFVLMTVVYLLRRRWKYLIIHAILLIISISYLKSYFPITLKENEAVQDLRVMTYNVSGFLPNRANSLSAENIIRNSEADIVCLQEAILSRDEAENALAFRKKFGKVYPHRDAHFDYKTHSQGLVLLSKYPIVKKHVIEYPYKTDGNASVAYLIRLPNDKKLLLVNNHMESYRLTKKEKDSYTNVTKENFFKRIPSLVRELYGRLGKPLSKRAQASREVQKEVKYLKDTYKPDYTIITGDMNDTPMSYTYSKMRSSLRDAYEDKGMGIGVSYNEPLFYFRIDHLFYDERMTVLRAKLPRYKWSSDHNPLIVDFALPNQ</sequence>
<keyword evidence="3" id="KW-0540">Nuclease</keyword>
<feature type="domain" description="Endonuclease/exonuclease/phosphatase" evidence="10">
    <location>
        <begin position="102"/>
        <end position="355"/>
    </location>
</feature>
<feature type="transmembrane region" description="Helical" evidence="9">
    <location>
        <begin position="68"/>
        <end position="86"/>
    </location>
</feature>
<dbReference type="GO" id="GO:0016787">
    <property type="term" value="F:hydrolase activity"/>
    <property type="evidence" value="ECO:0007669"/>
    <property type="project" value="UniProtKB-KW"/>
</dbReference>
<name>A0A0A2EQL3_PORCN</name>
<reference evidence="11 12" key="1">
    <citation type="submission" date="2014-08" db="EMBL/GenBank/DDBJ databases">
        <title>Porphyromonas cangingivalis strain:COT-109_OH1386 Genome sequencing.</title>
        <authorList>
            <person name="Wallis C."/>
            <person name="Deusch O."/>
            <person name="O'Flynn C."/>
            <person name="Davis I."/>
            <person name="Jospin G."/>
            <person name="Darling A.E."/>
            <person name="Coil D.A."/>
            <person name="Alexiev A."/>
            <person name="Horsfall A."/>
            <person name="Kirkwood N."/>
            <person name="Harris S."/>
            <person name="Eisen J.A."/>
        </authorList>
    </citation>
    <scope>NUCLEOTIDE SEQUENCE [LARGE SCALE GENOMIC DNA]</scope>
    <source>
        <strain evidence="12">COT-109 OH1386</strain>
    </source>
</reference>
<keyword evidence="9" id="KW-0472">Membrane</keyword>
<dbReference type="GO" id="GO:0006281">
    <property type="term" value="P:DNA repair"/>
    <property type="evidence" value="ECO:0007669"/>
    <property type="project" value="UniProtKB-KW"/>
</dbReference>
<gene>
    <name evidence="11" type="ORF">HQ35_09290</name>
</gene>
<dbReference type="PANTHER" id="PTHR15822:SF4">
    <property type="entry name" value="TYROSYL-DNA PHOSPHODIESTERASE 2"/>
    <property type="match status" value="1"/>
</dbReference>
<dbReference type="eggNOG" id="COG3568">
    <property type="taxonomic scope" value="Bacteria"/>
</dbReference>
<evidence type="ECO:0000256" key="7">
    <source>
        <dbReference type="ARBA" id="ARBA00022842"/>
    </source>
</evidence>
<evidence type="ECO:0000313" key="12">
    <source>
        <dbReference type="Proteomes" id="UP000030125"/>
    </source>
</evidence>
<evidence type="ECO:0000256" key="2">
    <source>
        <dbReference type="ARBA" id="ARBA00001946"/>
    </source>
</evidence>
<dbReference type="InterPro" id="IPR005135">
    <property type="entry name" value="Endo/exonuclease/phosphatase"/>
</dbReference>
<keyword evidence="7" id="KW-0460">Magnesium</keyword>
<dbReference type="AlphaFoldDB" id="A0A0A2EQL3"/>
<evidence type="ECO:0000259" key="10">
    <source>
        <dbReference type="Pfam" id="PF03372"/>
    </source>
</evidence>
<dbReference type="SUPFAM" id="SSF56219">
    <property type="entry name" value="DNase I-like"/>
    <property type="match status" value="1"/>
</dbReference>
<dbReference type="EMBL" id="JQJD01000058">
    <property type="protein sequence ID" value="KGN78659.1"/>
    <property type="molecule type" value="Genomic_DNA"/>
</dbReference>
<keyword evidence="9" id="KW-1133">Transmembrane helix</keyword>
<dbReference type="GO" id="GO:0046872">
    <property type="term" value="F:metal ion binding"/>
    <property type="evidence" value="ECO:0007669"/>
    <property type="project" value="UniProtKB-KW"/>
</dbReference>
<dbReference type="PANTHER" id="PTHR15822">
    <property type="entry name" value="TRAF AND TNF RECEPTOR-ASSOCIATED PROTEIN"/>
    <property type="match status" value="1"/>
</dbReference>
<evidence type="ECO:0000256" key="5">
    <source>
        <dbReference type="ARBA" id="ARBA00022763"/>
    </source>
</evidence>
<keyword evidence="9" id="KW-0812">Transmembrane</keyword>
<dbReference type="InterPro" id="IPR036691">
    <property type="entry name" value="Endo/exonu/phosph_ase_sf"/>
</dbReference>
<evidence type="ECO:0000256" key="9">
    <source>
        <dbReference type="SAM" id="Phobius"/>
    </source>
</evidence>
<accession>A0A0A2EQL3</accession>
<keyword evidence="8" id="KW-0234">DNA repair</keyword>
<dbReference type="STRING" id="36874.HQ34_09720"/>
<dbReference type="GO" id="GO:0004518">
    <property type="term" value="F:nuclease activity"/>
    <property type="evidence" value="ECO:0007669"/>
    <property type="project" value="UniProtKB-KW"/>
</dbReference>
<keyword evidence="12" id="KW-1185">Reference proteome</keyword>
<evidence type="ECO:0000313" key="11">
    <source>
        <dbReference type="EMBL" id="KGN78659.1"/>
    </source>
</evidence>